<protein>
    <recommendedName>
        <fullName evidence="5">Selenocysteine-specific elongation factor</fullName>
    </recommendedName>
    <alternativeName>
        <fullName evidence="17">Elongation factor sec</fullName>
    </alternativeName>
    <alternativeName>
        <fullName evidence="16">Eukaryotic elongation factor, selenocysteine-tRNA-specific</fullName>
    </alternativeName>
</protein>
<evidence type="ECO:0000256" key="7">
    <source>
        <dbReference type="ARBA" id="ARBA00022490"/>
    </source>
</evidence>
<gene>
    <name evidence="20" type="ORF">LSH36_159g06040</name>
</gene>
<keyword evidence="8" id="KW-0597">Phosphoprotein</keyword>
<keyword evidence="11" id="KW-0648">Protein biosynthesis</keyword>
<keyword evidence="13" id="KW-0539">Nucleus</keyword>
<evidence type="ECO:0000313" key="20">
    <source>
        <dbReference type="EMBL" id="KAK2159074.1"/>
    </source>
</evidence>
<dbReference type="GO" id="GO:0005737">
    <property type="term" value="C:cytoplasm"/>
    <property type="evidence" value="ECO:0007669"/>
    <property type="project" value="UniProtKB-SubCell"/>
</dbReference>
<dbReference type="InterPro" id="IPR005225">
    <property type="entry name" value="Small_GTP-bd"/>
</dbReference>
<dbReference type="Pfam" id="PF21131">
    <property type="entry name" value="eEFSec_4th"/>
    <property type="match status" value="1"/>
</dbReference>
<dbReference type="CDD" id="cd04094">
    <property type="entry name" value="eSelB_III"/>
    <property type="match status" value="1"/>
</dbReference>
<dbReference type="InterPro" id="IPR000795">
    <property type="entry name" value="T_Tr_GTP-bd_dom"/>
</dbReference>
<sequence>MAASNVRSVLNFNVGVLGHVDSGKTSLSKALSTVASTASFDKNPQSKERGITLDLGFSSFYVDIPEHLTGLDGGRYDTLQFTLVDCPGHASLIRTIIGGAQIIDLMMLVVDITKGIQTQTAECLVIGEITCQKMIVVLNKVDLIPAEKKEAMIEKMTKRLQKTLETTKFSGCPIIPVAAKPGGPETPETEAVGVDKLITTLKSLTYKPQRVIGGAFVYAVDHCFSIRGQGTVMTGTVLSGKVSVNDTLEIPSLKVTKKVKSMQMFKKPVTEAFQGDRVGICVTQFDPKQLERGLVCTPGTLPTIIAAIITIKKIPYYKGEVSSKGKFHITVGHETVMCKLTLFGDQNIVDPVKQESDSFNFNRDYFYLDNLISDLKSEQNKEPVNKQFALLEFEKHVTCAKDSLVIGSRLDSDIHLNTCRLAFHGHLLEAITDEKYRITVLPKLRVFKNKCREGVVERRHDDYTVICRGLFKKETKVELFTGLKVVLSTGEQGVIESGFGQSGKFKVRLPDGLSSQADGILQVKNKKSKSKQAAEAPATERSTSDSIKIVLKFKRYIYDSKKQMYQT</sequence>
<evidence type="ECO:0000256" key="2">
    <source>
        <dbReference type="ARBA" id="ARBA00001946"/>
    </source>
</evidence>
<keyword evidence="12" id="KW-0342">GTP-binding</keyword>
<evidence type="ECO:0000256" key="8">
    <source>
        <dbReference type="ARBA" id="ARBA00022553"/>
    </source>
</evidence>
<dbReference type="PRINTS" id="PR00315">
    <property type="entry name" value="ELONGATNFCT"/>
</dbReference>
<evidence type="ECO:0000256" key="11">
    <source>
        <dbReference type="ARBA" id="ARBA00022917"/>
    </source>
</evidence>
<evidence type="ECO:0000256" key="4">
    <source>
        <dbReference type="ARBA" id="ARBA00004496"/>
    </source>
</evidence>
<evidence type="ECO:0000256" key="1">
    <source>
        <dbReference type="ARBA" id="ARBA00001936"/>
    </source>
</evidence>
<evidence type="ECO:0000259" key="19">
    <source>
        <dbReference type="PROSITE" id="PS51722"/>
    </source>
</evidence>
<comment type="caution">
    <text evidence="20">The sequence shown here is derived from an EMBL/GenBank/DDBJ whole genome shotgun (WGS) entry which is preliminary data.</text>
</comment>
<dbReference type="InterPro" id="IPR027417">
    <property type="entry name" value="P-loop_NTPase"/>
</dbReference>
<comment type="subcellular location">
    <subcellularLocation>
        <location evidence="4">Cytoplasm</location>
    </subcellularLocation>
    <subcellularLocation>
        <location evidence="3">Nucleus</location>
    </subcellularLocation>
</comment>
<keyword evidence="21" id="KW-1185">Reference proteome</keyword>
<evidence type="ECO:0000256" key="15">
    <source>
        <dbReference type="ARBA" id="ARBA00054716"/>
    </source>
</evidence>
<evidence type="ECO:0000256" key="9">
    <source>
        <dbReference type="ARBA" id="ARBA00022741"/>
    </source>
</evidence>
<evidence type="ECO:0000256" key="18">
    <source>
        <dbReference type="SAM" id="MobiDB-lite"/>
    </source>
</evidence>
<dbReference type="SUPFAM" id="SSF52540">
    <property type="entry name" value="P-loop containing nucleoside triphosphate hydrolases"/>
    <property type="match status" value="1"/>
</dbReference>
<comment type="catalytic activity">
    <reaction evidence="14">
        <text>GTP + H2O = GDP + phosphate + H(+)</text>
        <dbReference type="Rhea" id="RHEA:19669"/>
        <dbReference type="ChEBI" id="CHEBI:15377"/>
        <dbReference type="ChEBI" id="CHEBI:15378"/>
        <dbReference type="ChEBI" id="CHEBI:37565"/>
        <dbReference type="ChEBI" id="CHEBI:43474"/>
        <dbReference type="ChEBI" id="CHEBI:58189"/>
    </reaction>
    <physiologicalReaction direction="left-to-right" evidence="14">
        <dbReference type="Rhea" id="RHEA:19670"/>
    </physiologicalReaction>
</comment>
<evidence type="ECO:0000313" key="21">
    <source>
        <dbReference type="Proteomes" id="UP001208570"/>
    </source>
</evidence>
<evidence type="ECO:0000256" key="6">
    <source>
        <dbReference type="ARBA" id="ARBA00022481"/>
    </source>
</evidence>
<accession>A0AAD9JTW9</accession>
<dbReference type="CDD" id="cd01889">
    <property type="entry name" value="SelB_euk"/>
    <property type="match status" value="1"/>
</dbReference>
<keyword evidence="7" id="KW-0963">Cytoplasm</keyword>
<feature type="domain" description="Tr-type G" evidence="19">
    <location>
        <begin position="9"/>
        <end position="202"/>
    </location>
</feature>
<dbReference type="InterPro" id="IPR049393">
    <property type="entry name" value="eEFSec_III"/>
</dbReference>
<reference evidence="20" key="1">
    <citation type="journal article" date="2023" name="Mol. Biol. Evol.">
        <title>Third-Generation Sequencing Reveals the Adaptive Role of the Epigenome in Three Deep-Sea Polychaetes.</title>
        <authorList>
            <person name="Perez M."/>
            <person name="Aroh O."/>
            <person name="Sun Y."/>
            <person name="Lan Y."/>
            <person name="Juniper S.K."/>
            <person name="Young C.R."/>
            <person name="Angers B."/>
            <person name="Qian P.Y."/>
        </authorList>
    </citation>
    <scope>NUCLEOTIDE SEQUENCE</scope>
    <source>
        <strain evidence="20">P08H-3</strain>
    </source>
</reference>
<dbReference type="Gene3D" id="3.40.50.300">
    <property type="entry name" value="P-loop containing nucleotide triphosphate hydrolases"/>
    <property type="match status" value="1"/>
</dbReference>
<comment type="cofactor">
    <cofactor evidence="1">
        <name>Mn(2+)</name>
        <dbReference type="ChEBI" id="CHEBI:29035"/>
    </cofactor>
</comment>
<dbReference type="EMBL" id="JAODUP010000159">
    <property type="protein sequence ID" value="KAK2159074.1"/>
    <property type="molecule type" value="Genomic_DNA"/>
</dbReference>
<dbReference type="Gene3D" id="2.40.30.10">
    <property type="entry name" value="Translation factors"/>
    <property type="match status" value="2"/>
</dbReference>
<comment type="function">
    <text evidence="15">Translation factor required for the incorporation of the rare amino acid selenocysteine encoded by UGA codons. Replaces the eRF1-eRF3-GTP ternary complex for the insertion of selenocysteine directed by the UGA codon. Insertion of selenocysteine at UGA codons is mediated by SECISBP2 and EEFSEC: SECISBP2 (1) specifically binds the SECIS sequence once the 80S ribosome encounters an in-frame UGA codon and (2) contacts the RPS27A/eS31 of the 40S ribosome before ribosome stalling. (3) GTP-bound EEFSEC then delivers selenocysteinyl-tRNA(Sec) to the 80S ribosome and adopts a preaccommodated state conformation. (4) After GTP hydrolysis, EEFSEC dissociates from the assembly, selenocysteinyl-tRNA(Sec) accommodates, and peptide bond synthesis and selenoprotein elongation occur.</text>
</comment>
<dbReference type="SUPFAM" id="SSF50447">
    <property type="entry name" value="Translation proteins"/>
    <property type="match status" value="1"/>
</dbReference>
<dbReference type="PROSITE" id="PS51722">
    <property type="entry name" value="G_TR_2"/>
    <property type="match status" value="1"/>
</dbReference>
<evidence type="ECO:0000256" key="10">
    <source>
        <dbReference type="ARBA" id="ARBA00022801"/>
    </source>
</evidence>
<evidence type="ECO:0000256" key="17">
    <source>
        <dbReference type="ARBA" id="ARBA00082387"/>
    </source>
</evidence>
<dbReference type="PANTHER" id="PTHR43721">
    <property type="entry name" value="ELONGATION FACTOR TU-RELATED"/>
    <property type="match status" value="1"/>
</dbReference>
<dbReference type="PANTHER" id="PTHR43721:SF11">
    <property type="entry name" value="SELENOCYSTEINE-SPECIFIC ELONGATION FACTOR"/>
    <property type="match status" value="1"/>
</dbReference>
<comment type="cofactor">
    <cofactor evidence="2">
        <name>Mg(2+)</name>
        <dbReference type="ChEBI" id="CHEBI:18420"/>
    </cofactor>
</comment>
<dbReference type="InterPro" id="IPR004161">
    <property type="entry name" value="EFTu-like_2"/>
</dbReference>
<dbReference type="GO" id="GO:0003746">
    <property type="term" value="F:translation elongation factor activity"/>
    <property type="evidence" value="ECO:0007669"/>
    <property type="project" value="TreeGrafter"/>
</dbReference>
<name>A0AAD9JTW9_9ANNE</name>
<dbReference type="Pfam" id="PF00009">
    <property type="entry name" value="GTP_EFTU"/>
    <property type="match status" value="1"/>
</dbReference>
<evidence type="ECO:0000256" key="16">
    <source>
        <dbReference type="ARBA" id="ARBA00076506"/>
    </source>
</evidence>
<dbReference type="GO" id="GO:0005634">
    <property type="term" value="C:nucleus"/>
    <property type="evidence" value="ECO:0007669"/>
    <property type="project" value="UniProtKB-SubCell"/>
</dbReference>
<evidence type="ECO:0000256" key="12">
    <source>
        <dbReference type="ARBA" id="ARBA00023134"/>
    </source>
</evidence>
<proteinExistence type="predicted"/>
<keyword evidence="10" id="KW-0378">Hydrolase</keyword>
<dbReference type="GO" id="GO:0001514">
    <property type="term" value="P:selenocysteine incorporation"/>
    <property type="evidence" value="ECO:0007669"/>
    <property type="project" value="TreeGrafter"/>
</dbReference>
<feature type="region of interest" description="Disordered" evidence="18">
    <location>
        <begin position="524"/>
        <end position="544"/>
    </location>
</feature>
<evidence type="ECO:0000256" key="5">
    <source>
        <dbReference type="ARBA" id="ARBA00015953"/>
    </source>
</evidence>
<evidence type="ECO:0000256" key="3">
    <source>
        <dbReference type="ARBA" id="ARBA00004123"/>
    </source>
</evidence>
<dbReference type="GO" id="GO:0003924">
    <property type="term" value="F:GTPase activity"/>
    <property type="evidence" value="ECO:0007669"/>
    <property type="project" value="InterPro"/>
</dbReference>
<dbReference type="Pfam" id="PF21208">
    <property type="entry name" value="euk_SelB_III"/>
    <property type="match status" value="1"/>
</dbReference>
<evidence type="ECO:0000256" key="14">
    <source>
        <dbReference type="ARBA" id="ARBA00049117"/>
    </source>
</evidence>
<dbReference type="GO" id="GO:0005525">
    <property type="term" value="F:GTP binding"/>
    <property type="evidence" value="ECO:0007669"/>
    <property type="project" value="UniProtKB-KW"/>
</dbReference>
<dbReference type="CDD" id="cd03696">
    <property type="entry name" value="SelB_II"/>
    <property type="match status" value="1"/>
</dbReference>
<dbReference type="NCBIfam" id="TIGR00231">
    <property type="entry name" value="small_GTP"/>
    <property type="match status" value="1"/>
</dbReference>
<keyword evidence="9" id="KW-0547">Nucleotide-binding</keyword>
<dbReference type="AlphaFoldDB" id="A0AAD9JTW9"/>
<dbReference type="InterPro" id="IPR049394">
    <property type="entry name" value="eEFSec_C"/>
</dbReference>
<dbReference type="FunFam" id="2.40.30.10:FF:000052">
    <property type="entry name" value="Selenocysteine-specific elongation factor EF-Sec"/>
    <property type="match status" value="1"/>
</dbReference>
<dbReference type="InterPro" id="IPR009000">
    <property type="entry name" value="Transl_B-barrel_sf"/>
</dbReference>
<evidence type="ECO:0000256" key="13">
    <source>
        <dbReference type="ARBA" id="ARBA00023242"/>
    </source>
</evidence>
<dbReference type="InterPro" id="IPR050055">
    <property type="entry name" value="EF-Tu_GTPase"/>
</dbReference>
<keyword evidence="6" id="KW-0488">Methylation</keyword>
<dbReference type="FunFam" id="3.40.50.300:FF:000900">
    <property type="entry name" value="Eukaryotic elongation factor, selenocysteine-tRNA-specific"/>
    <property type="match status" value="1"/>
</dbReference>
<dbReference type="Proteomes" id="UP001208570">
    <property type="component" value="Unassembled WGS sequence"/>
</dbReference>
<organism evidence="20 21">
    <name type="scientific">Paralvinella palmiformis</name>
    <dbReference type="NCBI Taxonomy" id="53620"/>
    <lineage>
        <taxon>Eukaryota</taxon>
        <taxon>Metazoa</taxon>
        <taxon>Spiralia</taxon>
        <taxon>Lophotrochozoa</taxon>
        <taxon>Annelida</taxon>
        <taxon>Polychaeta</taxon>
        <taxon>Sedentaria</taxon>
        <taxon>Canalipalpata</taxon>
        <taxon>Terebellida</taxon>
        <taxon>Terebelliformia</taxon>
        <taxon>Alvinellidae</taxon>
        <taxon>Paralvinella</taxon>
    </lineage>
</organism>
<dbReference type="Pfam" id="PF03144">
    <property type="entry name" value="GTP_EFTU_D2"/>
    <property type="match status" value="1"/>
</dbReference>